<dbReference type="InterPro" id="IPR009057">
    <property type="entry name" value="Homeodomain-like_sf"/>
</dbReference>
<keyword evidence="2 4" id="KW-0238">DNA-binding</keyword>
<keyword evidence="3" id="KW-0804">Transcription</keyword>
<evidence type="ECO:0000313" key="6">
    <source>
        <dbReference type="EMBL" id="GAA5139926.1"/>
    </source>
</evidence>
<name>A0ABP9P9A1_9PSEU</name>
<evidence type="ECO:0000313" key="7">
    <source>
        <dbReference type="Proteomes" id="UP001500804"/>
    </source>
</evidence>
<evidence type="ECO:0000256" key="2">
    <source>
        <dbReference type="ARBA" id="ARBA00023125"/>
    </source>
</evidence>
<keyword evidence="1" id="KW-0805">Transcription regulation</keyword>
<sequence length="226" mass="24876">MDDPSAAPPGTDRPLRSDARRNREALLAAAATAFARDGLEAPLESIAKTAGLAIGTLYRHFPTRLDLVQAVFENKFTAWVAAAEEAVAADDPWAGFARYLEAMCELQADDRGMNDLASMRLPLSDYIDEQILHIRELARQAMQRAQDEGMLRADVTPEDLAFVIWSHSRIAAATRDVRPDAWRRHLYLLLDALRADSAHPLPVPALSEKELRQAMTNLGSGTACAE</sequence>
<dbReference type="SUPFAM" id="SSF48498">
    <property type="entry name" value="Tetracyclin repressor-like, C-terminal domain"/>
    <property type="match status" value="1"/>
</dbReference>
<dbReference type="InterPro" id="IPR050109">
    <property type="entry name" value="HTH-type_TetR-like_transc_reg"/>
</dbReference>
<reference evidence="7" key="1">
    <citation type="journal article" date="2019" name="Int. J. Syst. Evol. Microbiol.">
        <title>The Global Catalogue of Microorganisms (GCM) 10K type strain sequencing project: providing services to taxonomists for standard genome sequencing and annotation.</title>
        <authorList>
            <consortium name="The Broad Institute Genomics Platform"/>
            <consortium name="The Broad Institute Genome Sequencing Center for Infectious Disease"/>
            <person name="Wu L."/>
            <person name="Ma J."/>
        </authorList>
    </citation>
    <scope>NUCLEOTIDE SEQUENCE [LARGE SCALE GENOMIC DNA]</scope>
    <source>
        <strain evidence="7">JCM 18302</strain>
    </source>
</reference>
<dbReference type="PANTHER" id="PTHR30055:SF234">
    <property type="entry name" value="HTH-TYPE TRANSCRIPTIONAL REGULATOR BETI"/>
    <property type="match status" value="1"/>
</dbReference>
<dbReference type="InterPro" id="IPR036271">
    <property type="entry name" value="Tet_transcr_reg_TetR-rel_C_sf"/>
</dbReference>
<dbReference type="InterPro" id="IPR049445">
    <property type="entry name" value="TetR_SbtR-like_C"/>
</dbReference>
<dbReference type="PRINTS" id="PR00455">
    <property type="entry name" value="HTHTETR"/>
</dbReference>
<evidence type="ECO:0000259" key="5">
    <source>
        <dbReference type="PROSITE" id="PS50977"/>
    </source>
</evidence>
<dbReference type="Gene3D" id="1.10.357.10">
    <property type="entry name" value="Tetracycline Repressor, domain 2"/>
    <property type="match status" value="1"/>
</dbReference>
<dbReference type="Pfam" id="PF21597">
    <property type="entry name" value="TetR_C_43"/>
    <property type="match status" value="1"/>
</dbReference>
<proteinExistence type="predicted"/>
<dbReference type="PANTHER" id="PTHR30055">
    <property type="entry name" value="HTH-TYPE TRANSCRIPTIONAL REGULATOR RUTR"/>
    <property type="match status" value="1"/>
</dbReference>
<dbReference type="SUPFAM" id="SSF46689">
    <property type="entry name" value="Homeodomain-like"/>
    <property type="match status" value="1"/>
</dbReference>
<comment type="caution">
    <text evidence="6">The sequence shown here is derived from an EMBL/GenBank/DDBJ whole genome shotgun (WGS) entry which is preliminary data.</text>
</comment>
<gene>
    <name evidence="6" type="ORF">GCM10023320_76770</name>
</gene>
<evidence type="ECO:0000256" key="4">
    <source>
        <dbReference type="PROSITE-ProRule" id="PRU00335"/>
    </source>
</evidence>
<accession>A0ABP9P9A1</accession>
<feature type="DNA-binding region" description="H-T-H motif" evidence="4">
    <location>
        <begin position="42"/>
        <end position="61"/>
    </location>
</feature>
<protein>
    <submittedName>
        <fullName evidence="6">Helix-turn-helix domain-containing protein</fullName>
    </submittedName>
</protein>
<dbReference type="InterPro" id="IPR001647">
    <property type="entry name" value="HTH_TetR"/>
</dbReference>
<dbReference type="PROSITE" id="PS50977">
    <property type="entry name" value="HTH_TETR_2"/>
    <property type="match status" value="1"/>
</dbReference>
<evidence type="ECO:0000256" key="3">
    <source>
        <dbReference type="ARBA" id="ARBA00023163"/>
    </source>
</evidence>
<dbReference type="RefSeq" id="WP_345612325.1">
    <property type="nucleotide sequence ID" value="NZ_BAABJO010000045.1"/>
</dbReference>
<dbReference type="Proteomes" id="UP001500804">
    <property type="component" value="Unassembled WGS sequence"/>
</dbReference>
<dbReference type="Pfam" id="PF00440">
    <property type="entry name" value="TetR_N"/>
    <property type="match status" value="1"/>
</dbReference>
<evidence type="ECO:0000256" key="1">
    <source>
        <dbReference type="ARBA" id="ARBA00023015"/>
    </source>
</evidence>
<dbReference type="EMBL" id="BAABJO010000045">
    <property type="protein sequence ID" value="GAA5139926.1"/>
    <property type="molecule type" value="Genomic_DNA"/>
</dbReference>
<organism evidence="6 7">
    <name type="scientific">Pseudonocardia adelaidensis</name>
    <dbReference type="NCBI Taxonomy" id="648754"/>
    <lineage>
        <taxon>Bacteria</taxon>
        <taxon>Bacillati</taxon>
        <taxon>Actinomycetota</taxon>
        <taxon>Actinomycetes</taxon>
        <taxon>Pseudonocardiales</taxon>
        <taxon>Pseudonocardiaceae</taxon>
        <taxon>Pseudonocardia</taxon>
    </lineage>
</organism>
<keyword evidence="7" id="KW-1185">Reference proteome</keyword>
<feature type="domain" description="HTH tetR-type" evidence="5">
    <location>
        <begin position="20"/>
        <end position="79"/>
    </location>
</feature>